<organism evidence="2 3">
    <name type="scientific">Panagrellus redivivus</name>
    <name type="common">Microworm</name>
    <dbReference type="NCBI Taxonomy" id="6233"/>
    <lineage>
        <taxon>Eukaryota</taxon>
        <taxon>Metazoa</taxon>
        <taxon>Ecdysozoa</taxon>
        <taxon>Nematoda</taxon>
        <taxon>Chromadorea</taxon>
        <taxon>Rhabditida</taxon>
        <taxon>Tylenchina</taxon>
        <taxon>Panagrolaimomorpha</taxon>
        <taxon>Panagrolaimoidea</taxon>
        <taxon>Panagrolaimidae</taxon>
        <taxon>Panagrellus</taxon>
    </lineage>
</organism>
<evidence type="ECO:0000256" key="1">
    <source>
        <dbReference type="SAM" id="Phobius"/>
    </source>
</evidence>
<keyword evidence="1" id="KW-0472">Membrane</keyword>
<reference evidence="3" key="2">
    <citation type="submission" date="2020-10" db="UniProtKB">
        <authorList>
            <consortium name="WormBaseParasite"/>
        </authorList>
    </citation>
    <scope>IDENTIFICATION</scope>
</reference>
<feature type="transmembrane region" description="Helical" evidence="1">
    <location>
        <begin position="98"/>
        <end position="121"/>
    </location>
</feature>
<feature type="transmembrane region" description="Helical" evidence="1">
    <location>
        <begin position="141"/>
        <end position="164"/>
    </location>
</feature>
<evidence type="ECO:0000313" key="3">
    <source>
        <dbReference type="WBParaSite" id="Pan_g15167.t1"/>
    </source>
</evidence>
<dbReference type="AlphaFoldDB" id="A0A7E4V0R4"/>
<dbReference type="Proteomes" id="UP000492821">
    <property type="component" value="Unassembled WGS sequence"/>
</dbReference>
<feature type="transmembrane region" description="Helical" evidence="1">
    <location>
        <begin position="44"/>
        <end position="62"/>
    </location>
</feature>
<protein>
    <submittedName>
        <fullName evidence="3">Transmembrane protein</fullName>
    </submittedName>
</protein>
<keyword evidence="2" id="KW-1185">Reference proteome</keyword>
<reference evidence="2" key="1">
    <citation type="journal article" date="2013" name="Genetics">
        <title>The draft genome and transcriptome of Panagrellus redivivus are shaped by the harsh demands of a free-living lifestyle.</title>
        <authorList>
            <person name="Srinivasan J."/>
            <person name="Dillman A.R."/>
            <person name="Macchietto M.G."/>
            <person name="Heikkinen L."/>
            <person name="Lakso M."/>
            <person name="Fracchia K.M."/>
            <person name="Antoshechkin I."/>
            <person name="Mortazavi A."/>
            <person name="Wong G."/>
            <person name="Sternberg P.W."/>
        </authorList>
    </citation>
    <scope>NUCLEOTIDE SEQUENCE [LARGE SCALE GENOMIC DNA]</scope>
    <source>
        <strain evidence="2">MT8872</strain>
    </source>
</reference>
<keyword evidence="1" id="KW-0812">Transmembrane</keyword>
<accession>A0A7E4V0R4</accession>
<dbReference type="WBParaSite" id="Pan_g15167.t1">
    <property type="protein sequence ID" value="Pan_g15167.t1"/>
    <property type="gene ID" value="Pan_g15167"/>
</dbReference>
<name>A0A7E4V0R4_PANRE</name>
<feature type="transmembrane region" description="Helical" evidence="1">
    <location>
        <begin position="68"/>
        <end position="86"/>
    </location>
</feature>
<keyword evidence="1" id="KW-1133">Transmembrane helix</keyword>
<sequence length="214" mass="24314">MDFSRVYRETTTSMASNLAHTDVAFHNLGALRNKRYSCCNLIDVRYGSIIIAAIYTALGFYAAVNKSYFYAVILSFPVIPTVFALFTDNPKHYFPLMAVQLVLTIQVSVYLITLIIALISLEVRTFALTTVLKKPDANLPELITLVTVVTLLMHWFCFIIYDAYLSLVETNKQRDYYRAVESEFNISMRGLLTPPPLSYDGRRIINLNPDESEA</sequence>
<evidence type="ECO:0000313" key="2">
    <source>
        <dbReference type="Proteomes" id="UP000492821"/>
    </source>
</evidence>
<proteinExistence type="predicted"/>